<evidence type="ECO:0000256" key="4">
    <source>
        <dbReference type="ARBA" id="ARBA00022679"/>
    </source>
</evidence>
<keyword evidence="7" id="KW-0418">Kinase</keyword>
<evidence type="ECO:0000259" key="14">
    <source>
        <dbReference type="PROSITE" id="PS50885"/>
    </source>
</evidence>
<evidence type="ECO:0000256" key="2">
    <source>
        <dbReference type="ARBA" id="ARBA00022475"/>
    </source>
</evidence>
<dbReference type="InterPro" id="IPR003594">
    <property type="entry name" value="HATPase_dom"/>
</dbReference>
<keyword evidence="11 13" id="KW-0472">Membrane</keyword>
<dbReference type="Gene3D" id="6.10.340.10">
    <property type="match status" value="1"/>
</dbReference>
<dbReference type="Proteomes" id="UP000031866">
    <property type="component" value="Chromosome"/>
</dbReference>
<keyword evidence="6" id="KW-0547">Nucleotide-binding</keyword>
<dbReference type="GO" id="GO:0005886">
    <property type="term" value="C:plasma membrane"/>
    <property type="evidence" value="ECO:0007669"/>
    <property type="project" value="UniProtKB-SubCell"/>
</dbReference>
<dbReference type="RefSeq" id="WP_041894430.1">
    <property type="nucleotide sequence ID" value="NZ_CP010086.2"/>
</dbReference>
<evidence type="ECO:0000256" key="9">
    <source>
        <dbReference type="ARBA" id="ARBA00022989"/>
    </source>
</evidence>
<feature type="domain" description="HAMP" evidence="14">
    <location>
        <begin position="324"/>
        <end position="376"/>
    </location>
</feature>
<evidence type="ECO:0000256" key="10">
    <source>
        <dbReference type="ARBA" id="ARBA00023012"/>
    </source>
</evidence>
<dbReference type="AlphaFoldDB" id="A0A0B5QLE2"/>
<feature type="coiled-coil region" evidence="12">
    <location>
        <begin position="364"/>
        <end position="391"/>
    </location>
</feature>
<dbReference type="InterPro" id="IPR050640">
    <property type="entry name" value="Bact_2-comp_sensor_kinase"/>
</dbReference>
<dbReference type="STRING" id="1520.LF65_00941"/>
<comment type="subcellular location">
    <subcellularLocation>
        <location evidence="1">Cell membrane</location>
        <topology evidence="1">Multi-pass membrane protein</topology>
    </subcellularLocation>
</comment>
<accession>A0A0B5QLE2</accession>
<dbReference type="GO" id="GO:0005524">
    <property type="term" value="F:ATP binding"/>
    <property type="evidence" value="ECO:0007669"/>
    <property type="project" value="UniProtKB-KW"/>
</dbReference>
<keyword evidence="4" id="KW-0808">Transferase</keyword>
<dbReference type="EMBL" id="CP010086">
    <property type="protein sequence ID" value="AJG97563.1"/>
    <property type="molecule type" value="Genomic_DNA"/>
</dbReference>
<keyword evidence="8" id="KW-0067">ATP-binding</keyword>
<protein>
    <recommendedName>
        <fullName evidence="14">HAMP domain-containing protein</fullName>
    </recommendedName>
</protein>
<evidence type="ECO:0000313" key="16">
    <source>
        <dbReference type="Proteomes" id="UP000031866"/>
    </source>
</evidence>
<evidence type="ECO:0000256" key="12">
    <source>
        <dbReference type="SAM" id="Coils"/>
    </source>
</evidence>
<name>A0A0B5QLE2_CLOBE</name>
<dbReference type="PROSITE" id="PS50885">
    <property type="entry name" value="HAMP"/>
    <property type="match status" value="1"/>
</dbReference>
<feature type="transmembrane region" description="Helical" evidence="13">
    <location>
        <begin position="20"/>
        <end position="39"/>
    </location>
</feature>
<dbReference type="SMART" id="SM00387">
    <property type="entry name" value="HATPase_c"/>
    <property type="match status" value="1"/>
</dbReference>
<evidence type="ECO:0000313" key="15">
    <source>
        <dbReference type="EMBL" id="AJG97563.1"/>
    </source>
</evidence>
<dbReference type="Gene3D" id="3.30.450.20">
    <property type="entry name" value="PAS domain"/>
    <property type="match status" value="1"/>
</dbReference>
<keyword evidence="12" id="KW-0175">Coiled coil</keyword>
<keyword evidence="2" id="KW-1003">Cell membrane</keyword>
<evidence type="ECO:0000256" key="13">
    <source>
        <dbReference type="SAM" id="Phobius"/>
    </source>
</evidence>
<evidence type="ECO:0000256" key="8">
    <source>
        <dbReference type="ARBA" id="ARBA00022840"/>
    </source>
</evidence>
<keyword evidence="3" id="KW-0597">Phosphoprotein</keyword>
<dbReference type="KEGG" id="cbei:LF65_00941"/>
<dbReference type="PANTHER" id="PTHR34220">
    <property type="entry name" value="SENSOR HISTIDINE KINASE YPDA"/>
    <property type="match status" value="1"/>
</dbReference>
<organism evidence="15 16">
    <name type="scientific">Clostridium beijerinckii</name>
    <name type="common">Clostridium MP</name>
    <dbReference type="NCBI Taxonomy" id="1520"/>
    <lineage>
        <taxon>Bacteria</taxon>
        <taxon>Bacillati</taxon>
        <taxon>Bacillota</taxon>
        <taxon>Clostridia</taxon>
        <taxon>Eubacteriales</taxon>
        <taxon>Clostridiaceae</taxon>
        <taxon>Clostridium</taxon>
    </lineage>
</organism>
<dbReference type="Pfam" id="PF06580">
    <property type="entry name" value="His_kinase"/>
    <property type="match status" value="1"/>
</dbReference>
<sequence length="601" mass="68932">MRRLFENLWRRPIKQQLNLIYIPVILISAILIGIFSYLFQIKQIEKNSSFLLENSVNQTAISVNEKINIPFSQMVAESDSVSVGNLFMNRYTEEDKSRKYMDILDCYNQMGSVYYSINDMIDSIYFVTNTGVEVSLYKGDTPVNIGIDFNEWFNRDIYSETGYGWIESHEDKVFSSKSPRSVISIVKKFGTKDSKNKAILIYNLKTEYFKELLDKVNISPNGYVVVMSPDGKAIVNSTIKTLNIEDNDTAKIKSDIERGSINDTKIGKEKVSIYSSSEDNLWKVIGIVPKKDLVSEANNLKVILIAFIGILSIVLLYISTLLAKGVSKPIEILSNKVKEFEFGNINVEFEIDTENELGTLSKGLERFKESVLELLRKVMQEEKQKSKLELLIMQSQIKPHFLYNTLGSIKHLIDMGRNDKASEMCAALSKFYMIGLSAGRDIIYVSEEIEHIRNYLKIQQMRYDKEFEFYINISEEIMNEKMLILTLQPIIENAIYHGIKGKEGLGTIILSGNKKEDKMIFEIYDDGLGMSEQELDNLITAINNRNDQQLKSFGLRNVNNRLKLYFGSKARMNFFSIKNEFTQVIIEIPTEAGQKGEEKYV</sequence>
<dbReference type="OrthoDB" id="9809348at2"/>
<dbReference type="GO" id="GO:0000155">
    <property type="term" value="F:phosphorelay sensor kinase activity"/>
    <property type="evidence" value="ECO:0007669"/>
    <property type="project" value="InterPro"/>
</dbReference>
<keyword evidence="5 13" id="KW-0812">Transmembrane</keyword>
<dbReference type="InterPro" id="IPR010559">
    <property type="entry name" value="Sig_transdc_His_kin_internal"/>
</dbReference>
<feature type="transmembrane region" description="Helical" evidence="13">
    <location>
        <begin position="302"/>
        <end position="323"/>
    </location>
</feature>
<evidence type="ECO:0000256" key="7">
    <source>
        <dbReference type="ARBA" id="ARBA00022777"/>
    </source>
</evidence>
<dbReference type="Pfam" id="PF02518">
    <property type="entry name" value="HATPase_c"/>
    <property type="match status" value="1"/>
</dbReference>
<gene>
    <name evidence="15" type="ORF">LF65_00941</name>
</gene>
<evidence type="ECO:0000256" key="11">
    <source>
        <dbReference type="ARBA" id="ARBA00023136"/>
    </source>
</evidence>
<dbReference type="InterPro" id="IPR003660">
    <property type="entry name" value="HAMP_dom"/>
</dbReference>
<dbReference type="PANTHER" id="PTHR34220:SF11">
    <property type="entry name" value="SENSOR PROTEIN KINASE HPTS"/>
    <property type="match status" value="1"/>
</dbReference>
<dbReference type="SUPFAM" id="SSF55874">
    <property type="entry name" value="ATPase domain of HSP90 chaperone/DNA topoisomerase II/histidine kinase"/>
    <property type="match status" value="1"/>
</dbReference>
<evidence type="ECO:0000256" key="1">
    <source>
        <dbReference type="ARBA" id="ARBA00004651"/>
    </source>
</evidence>
<keyword evidence="9 13" id="KW-1133">Transmembrane helix</keyword>
<dbReference type="Gene3D" id="3.30.565.10">
    <property type="entry name" value="Histidine kinase-like ATPase, C-terminal domain"/>
    <property type="match status" value="1"/>
</dbReference>
<evidence type="ECO:0000256" key="5">
    <source>
        <dbReference type="ARBA" id="ARBA00022692"/>
    </source>
</evidence>
<evidence type="ECO:0000256" key="3">
    <source>
        <dbReference type="ARBA" id="ARBA00022553"/>
    </source>
</evidence>
<proteinExistence type="predicted"/>
<dbReference type="InterPro" id="IPR036890">
    <property type="entry name" value="HATPase_C_sf"/>
</dbReference>
<keyword evidence="10" id="KW-0902">Two-component regulatory system</keyword>
<evidence type="ECO:0000256" key="6">
    <source>
        <dbReference type="ARBA" id="ARBA00022741"/>
    </source>
</evidence>
<reference evidence="16" key="1">
    <citation type="submission" date="2014-12" db="EMBL/GenBank/DDBJ databases">
        <title>Genome sequence of Clostridium beijerinckii strain 59B.</title>
        <authorList>
            <person name="Little G.T."/>
            <person name="Minton N.P."/>
        </authorList>
    </citation>
    <scope>NUCLEOTIDE SEQUENCE [LARGE SCALE GENOMIC DNA]</scope>
    <source>
        <strain evidence="16">59B</strain>
    </source>
</reference>